<reference evidence="3" key="1">
    <citation type="submission" date="2006-10" db="EMBL/GenBank/DDBJ databases">
        <authorList>
            <person name="Amadeo P."/>
            <person name="Zhao Q."/>
            <person name="Wortman J."/>
            <person name="Fraser-Liggett C."/>
            <person name="Carlton J."/>
        </authorList>
    </citation>
    <scope>NUCLEOTIDE SEQUENCE</scope>
    <source>
        <strain evidence="3">G3</strain>
    </source>
</reference>
<dbReference type="GO" id="GO:0008540">
    <property type="term" value="C:proteasome regulatory particle, base subcomplex"/>
    <property type="evidence" value="ECO:0000318"/>
    <property type="project" value="GO_Central"/>
</dbReference>
<dbReference type="InParanoid" id="A2FK58"/>
<dbReference type="GO" id="GO:0043161">
    <property type="term" value="P:proteasome-mediated ubiquitin-dependent protein catabolic process"/>
    <property type="evidence" value="ECO:0000318"/>
    <property type="project" value="GO_Central"/>
</dbReference>
<evidence type="ECO:0000313" key="3">
    <source>
        <dbReference type="EMBL" id="EAX94698.1"/>
    </source>
</evidence>
<dbReference type="EMBL" id="DS113842">
    <property type="protein sequence ID" value="EAX94698.1"/>
    <property type="molecule type" value="Genomic_DNA"/>
</dbReference>
<dbReference type="PANTHER" id="PTHR10223:SF0">
    <property type="entry name" value="26S PROTEASOME NON-ATPASE REGULATORY SUBUNIT 4"/>
    <property type="match status" value="1"/>
</dbReference>
<accession>A2FK58</accession>
<dbReference type="InterPro" id="IPR002035">
    <property type="entry name" value="VWF_A"/>
</dbReference>
<sequence length="242" mass="26408">MSSDPRSIVMIIDNSSTSINGDFFPTRIEAQRKAVNQLATYIFSLNSNSQVAVYTAGSKEFGIRVSLVSSSSKILPVISQISCGGNLRLETSIKQALIAFHFIEHKCSKSILCFVGGPNDINENNSQIIAQKCKKESADLHILTFGNNVPNVPLLEKLAKSVSPKSIFINLPIDSGDPLVISDAILKSDLGPGEKNARLELKAISNVDPALTQELMLALQSHQAGKEMEEMNLKKRRKAKKK</sequence>
<name>A2FK58_TRIV3</name>
<dbReference type="VEuPathDB" id="TrichDB:TVAGG3_0625060"/>
<dbReference type="SMR" id="A2FK58"/>
<proteinExistence type="predicted"/>
<dbReference type="GO" id="GO:0031593">
    <property type="term" value="F:polyubiquitin modification-dependent protein binding"/>
    <property type="evidence" value="ECO:0000318"/>
    <property type="project" value="GO_Central"/>
</dbReference>
<dbReference type="SUPFAM" id="SSF53300">
    <property type="entry name" value="vWA-like"/>
    <property type="match status" value="1"/>
</dbReference>
<dbReference type="KEGG" id="tva:4752440"/>
<feature type="domain" description="VWFA" evidence="2">
    <location>
        <begin position="7"/>
        <end position="190"/>
    </location>
</feature>
<evidence type="ECO:0000256" key="1">
    <source>
        <dbReference type="SAM" id="MobiDB-lite"/>
    </source>
</evidence>
<dbReference type="Gene3D" id="3.40.50.410">
    <property type="entry name" value="von Willebrand factor, type A domain"/>
    <property type="match status" value="1"/>
</dbReference>
<gene>
    <name evidence="3" type="ORF">TVAG_321350</name>
</gene>
<dbReference type="Pfam" id="PF13519">
    <property type="entry name" value="VWA_2"/>
    <property type="match status" value="1"/>
</dbReference>
<dbReference type="PROSITE" id="PS50234">
    <property type="entry name" value="VWFA"/>
    <property type="match status" value="1"/>
</dbReference>
<dbReference type="FunFam" id="3.40.50.410:FF:000005">
    <property type="entry name" value="26S proteasome non-ATPase regulatory subunit 4"/>
    <property type="match status" value="1"/>
</dbReference>
<feature type="compositionally biased region" description="Basic and acidic residues" evidence="1">
    <location>
        <begin position="224"/>
        <end position="233"/>
    </location>
</feature>
<organism evidence="3 4">
    <name type="scientific">Trichomonas vaginalis (strain ATCC PRA-98 / G3)</name>
    <dbReference type="NCBI Taxonomy" id="412133"/>
    <lineage>
        <taxon>Eukaryota</taxon>
        <taxon>Metamonada</taxon>
        <taxon>Parabasalia</taxon>
        <taxon>Trichomonadida</taxon>
        <taxon>Trichomonadidae</taxon>
        <taxon>Trichomonas</taxon>
    </lineage>
</organism>
<dbReference type="OrthoDB" id="1731724at2759"/>
<dbReference type="STRING" id="5722.A2FK58"/>
<dbReference type="VEuPathDB" id="TrichDB:TVAG_321350"/>
<feature type="region of interest" description="Disordered" evidence="1">
    <location>
        <begin position="222"/>
        <end position="242"/>
    </location>
</feature>
<protein>
    <recommendedName>
        <fullName evidence="2">VWFA domain-containing protein</fullName>
    </recommendedName>
</protein>
<evidence type="ECO:0000313" key="4">
    <source>
        <dbReference type="Proteomes" id="UP000001542"/>
    </source>
</evidence>
<dbReference type="PANTHER" id="PTHR10223">
    <property type="entry name" value="26S PROTEASOME NON-ATPASE REGULATORY SUBUNIT 4"/>
    <property type="match status" value="1"/>
</dbReference>
<reference evidence="3" key="2">
    <citation type="journal article" date="2007" name="Science">
        <title>Draft genome sequence of the sexually transmitted pathogen Trichomonas vaginalis.</title>
        <authorList>
            <person name="Carlton J.M."/>
            <person name="Hirt R.P."/>
            <person name="Silva J.C."/>
            <person name="Delcher A.L."/>
            <person name="Schatz M."/>
            <person name="Zhao Q."/>
            <person name="Wortman J.R."/>
            <person name="Bidwell S.L."/>
            <person name="Alsmark U.C.M."/>
            <person name="Besteiro S."/>
            <person name="Sicheritz-Ponten T."/>
            <person name="Noel C.J."/>
            <person name="Dacks J.B."/>
            <person name="Foster P.G."/>
            <person name="Simillion C."/>
            <person name="Van de Peer Y."/>
            <person name="Miranda-Saavedra D."/>
            <person name="Barton G.J."/>
            <person name="Westrop G.D."/>
            <person name="Mueller S."/>
            <person name="Dessi D."/>
            <person name="Fiori P.L."/>
            <person name="Ren Q."/>
            <person name="Paulsen I."/>
            <person name="Zhang H."/>
            <person name="Bastida-Corcuera F.D."/>
            <person name="Simoes-Barbosa A."/>
            <person name="Brown M.T."/>
            <person name="Hayes R.D."/>
            <person name="Mukherjee M."/>
            <person name="Okumura C.Y."/>
            <person name="Schneider R."/>
            <person name="Smith A.J."/>
            <person name="Vanacova S."/>
            <person name="Villalvazo M."/>
            <person name="Haas B.J."/>
            <person name="Pertea M."/>
            <person name="Feldblyum T.V."/>
            <person name="Utterback T.R."/>
            <person name="Shu C.L."/>
            <person name="Osoegawa K."/>
            <person name="de Jong P.J."/>
            <person name="Hrdy I."/>
            <person name="Horvathova L."/>
            <person name="Zubacova Z."/>
            <person name="Dolezal P."/>
            <person name="Malik S.B."/>
            <person name="Logsdon J.M. Jr."/>
            <person name="Henze K."/>
            <person name="Gupta A."/>
            <person name="Wang C.C."/>
            <person name="Dunne R.L."/>
            <person name="Upcroft J.A."/>
            <person name="Upcroft P."/>
            <person name="White O."/>
            <person name="Salzberg S.L."/>
            <person name="Tang P."/>
            <person name="Chiu C.-H."/>
            <person name="Lee Y.-S."/>
            <person name="Embley T.M."/>
            <person name="Coombs G.H."/>
            <person name="Mottram J.C."/>
            <person name="Tachezy J."/>
            <person name="Fraser-Liggett C.M."/>
            <person name="Johnson P.J."/>
        </authorList>
    </citation>
    <scope>NUCLEOTIDE SEQUENCE [LARGE SCALE GENOMIC DNA]</scope>
    <source>
        <strain evidence="3">G3</strain>
    </source>
</reference>
<dbReference type="InterPro" id="IPR027040">
    <property type="entry name" value="PSMD4"/>
</dbReference>
<evidence type="ECO:0000259" key="2">
    <source>
        <dbReference type="PROSITE" id="PS50234"/>
    </source>
</evidence>
<dbReference type="Proteomes" id="UP000001542">
    <property type="component" value="Unassembled WGS sequence"/>
</dbReference>
<keyword evidence="4" id="KW-1185">Reference proteome</keyword>
<dbReference type="eggNOG" id="KOG2884">
    <property type="taxonomic scope" value="Eukaryota"/>
</dbReference>
<dbReference type="RefSeq" id="XP_001307628.1">
    <property type="nucleotide sequence ID" value="XM_001307627.1"/>
</dbReference>
<dbReference type="AlphaFoldDB" id="A2FK58"/>
<dbReference type="GO" id="GO:0005829">
    <property type="term" value="C:cytosol"/>
    <property type="evidence" value="ECO:0000318"/>
    <property type="project" value="GO_Central"/>
</dbReference>
<dbReference type="SMART" id="SM00327">
    <property type="entry name" value="VWA"/>
    <property type="match status" value="1"/>
</dbReference>
<dbReference type="InterPro" id="IPR036465">
    <property type="entry name" value="vWFA_dom_sf"/>
</dbReference>
<dbReference type="GO" id="GO:0005634">
    <property type="term" value="C:nucleus"/>
    <property type="evidence" value="ECO:0000318"/>
    <property type="project" value="GO_Central"/>
</dbReference>